<accession>A0A3L7ZWP9</accession>
<evidence type="ECO:0000313" key="2">
    <source>
        <dbReference type="Proteomes" id="UP000278164"/>
    </source>
</evidence>
<dbReference type="RefSeq" id="WP_121735235.1">
    <property type="nucleotide sequence ID" value="NZ_JADPDX010000475.1"/>
</dbReference>
<protein>
    <submittedName>
        <fullName evidence="1">Uncharacterized protein</fullName>
    </submittedName>
</protein>
<dbReference type="Proteomes" id="UP000278164">
    <property type="component" value="Unassembled WGS sequence"/>
</dbReference>
<organism evidence="1 2">
    <name type="scientific">Parabacteroides distasonis</name>
    <dbReference type="NCBI Taxonomy" id="823"/>
    <lineage>
        <taxon>Bacteria</taxon>
        <taxon>Pseudomonadati</taxon>
        <taxon>Bacteroidota</taxon>
        <taxon>Bacteroidia</taxon>
        <taxon>Bacteroidales</taxon>
        <taxon>Tannerellaceae</taxon>
        <taxon>Parabacteroides</taxon>
    </lineage>
</organism>
<comment type="caution">
    <text evidence="1">The sequence shown here is derived from an EMBL/GenBank/DDBJ whole genome shotgun (WGS) entry which is preliminary data.</text>
</comment>
<name>A0A3L7ZWP9_PARDI</name>
<reference evidence="1 2" key="1">
    <citation type="submission" date="2018-09" db="EMBL/GenBank/DDBJ databases">
        <title>Murine metabolic-syndrome-specific gut microbial biobank.</title>
        <authorList>
            <person name="Liu C."/>
        </authorList>
    </citation>
    <scope>NUCLEOTIDE SEQUENCE [LARGE SCALE GENOMIC DNA]</scope>
    <source>
        <strain evidence="1 2">8-P5</strain>
    </source>
</reference>
<dbReference type="EMBL" id="RAYI01000007">
    <property type="protein sequence ID" value="RLT74440.1"/>
    <property type="molecule type" value="Genomic_DNA"/>
</dbReference>
<evidence type="ECO:0000313" key="1">
    <source>
        <dbReference type="EMBL" id="RLT74440.1"/>
    </source>
</evidence>
<proteinExistence type="predicted"/>
<dbReference type="AlphaFoldDB" id="A0A3L7ZWP9"/>
<gene>
    <name evidence="1" type="ORF">D7V78_04835</name>
</gene>
<sequence length="70" mass="8090">MKAIRVSVNFREWSKVDGFLGRFKGEEDTFIYQVENVTFIAVFGGECAMSYFKAELAKAFDEEILIVELR</sequence>
<dbReference type="OrthoDB" id="1093893at2"/>